<proteinExistence type="predicted"/>
<dbReference type="EMBL" id="AP023287">
    <property type="protein sequence ID" value="BCI53696.1"/>
    <property type="molecule type" value="Genomic_DNA"/>
</dbReference>
<name>A0A6S6P6L1_9MYCO</name>
<evidence type="ECO:0000313" key="2">
    <source>
        <dbReference type="Proteomes" id="UP000515734"/>
    </source>
</evidence>
<dbReference type="AlphaFoldDB" id="A0A6S6P6L1"/>
<evidence type="ECO:0008006" key="3">
    <source>
        <dbReference type="Google" id="ProtNLM"/>
    </source>
</evidence>
<dbReference type="RefSeq" id="WP_185291704.1">
    <property type="nucleotide sequence ID" value="NZ_AP023287.1"/>
</dbReference>
<organism evidence="1 2">
    <name type="scientific">Mycolicibacterium litorale</name>
    <dbReference type="NCBI Taxonomy" id="758802"/>
    <lineage>
        <taxon>Bacteria</taxon>
        <taxon>Bacillati</taxon>
        <taxon>Actinomycetota</taxon>
        <taxon>Actinomycetes</taxon>
        <taxon>Mycobacteriales</taxon>
        <taxon>Mycobacteriaceae</taxon>
        <taxon>Mycolicibacterium</taxon>
    </lineage>
</organism>
<dbReference type="Proteomes" id="UP000515734">
    <property type="component" value="Chromosome"/>
</dbReference>
<gene>
    <name evidence="1" type="ORF">NIIDNTM18_29740</name>
</gene>
<protein>
    <recommendedName>
        <fullName evidence="3">Helix-turn-helix domain-containing protein</fullName>
    </recommendedName>
</protein>
<sequence length="56" mass="6242">MSLDDREWLDVDACARRLRVTPNRVRELVQRGVLRAKPDGWGGILVEPAIVAGITT</sequence>
<evidence type="ECO:0000313" key="1">
    <source>
        <dbReference type="EMBL" id="BCI53696.1"/>
    </source>
</evidence>
<reference evidence="1 2" key="1">
    <citation type="submission" date="2020-07" db="EMBL/GenBank/DDBJ databases">
        <title>Complete genome sequence of Mycolicibacterium litorale like strain isolated from cardiac implantable electronic device infection.</title>
        <authorList>
            <person name="Fukano H."/>
            <person name="Miyama H."/>
            <person name="Hoshino Y."/>
        </authorList>
    </citation>
    <scope>NUCLEOTIDE SEQUENCE [LARGE SCALE GENOMIC DNA]</scope>
    <source>
        <strain evidence="1 2">NIIDNTM18</strain>
    </source>
</reference>
<accession>A0A6S6P6L1</accession>